<evidence type="ECO:0000313" key="3">
    <source>
        <dbReference type="EMBL" id="CBL87334.1"/>
    </source>
</evidence>
<dbReference type="Pfam" id="PF02602">
    <property type="entry name" value="HEM4"/>
    <property type="match status" value="1"/>
</dbReference>
<dbReference type="GO" id="GO:0006780">
    <property type="term" value="P:uroporphyrinogen III biosynthetic process"/>
    <property type="evidence" value="ECO:0007669"/>
    <property type="project" value="InterPro"/>
</dbReference>
<feature type="region of interest" description="Disordered" evidence="1">
    <location>
        <begin position="1"/>
        <end position="24"/>
    </location>
</feature>
<reference evidence="3" key="2">
    <citation type="journal article" date="2012" name="Environ. Microbiol.">
        <title>Genomic content of uncultured Bacteroidetes from contrasting oceanic provinces in the North Atlantic Ocean.</title>
        <authorList>
            <person name="Gomez-Pereira P.R."/>
            <person name="Schuler M."/>
            <person name="Fuchs B.M."/>
            <person name="Bennke C."/>
            <person name="Teeling H."/>
            <person name="Waldmann J."/>
            <person name="Richter M."/>
            <person name="Barbe V."/>
            <person name="Bataille E."/>
            <person name="Glockner F.O."/>
            <person name="Amann R."/>
        </authorList>
    </citation>
    <scope>NUCLEOTIDE SEQUENCE</scope>
</reference>
<dbReference type="EMBL" id="FQ032824">
    <property type="protein sequence ID" value="CBL87456.1"/>
    <property type="molecule type" value="Genomic_DNA"/>
</dbReference>
<dbReference type="CDD" id="cd06578">
    <property type="entry name" value="HemD"/>
    <property type="match status" value="1"/>
</dbReference>
<evidence type="ECO:0000256" key="1">
    <source>
        <dbReference type="SAM" id="MobiDB-lite"/>
    </source>
</evidence>
<accession>F4MMH1</accession>
<name>F4MMH1_9BACT</name>
<proteinExistence type="predicted"/>
<dbReference type="InterPro" id="IPR036108">
    <property type="entry name" value="4pyrrol_syn_uPrphyn_synt_sf"/>
</dbReference>
<dbReference type="SUPFAM" id="SSF69618">
    <property type="entry name" value="HemD-like"/>
    <property type="match status" value="1"/>
</dbReference>
<dbReference type="EC" id="4.2.1.75" evidence="3"/>
<dbReference type="GO" id="GO:0004852">
    <property type="term" value="F:uroporphyrinogen-III synthase activity"/>
    <property type="evidence" value="ECO:0007669"/>
    <property type="project" value="UniProtKB-EC"/>
</dbReference>
<protein>
    <submittedName>
        <fullName evidence="3">Uroporphyrinogen-III synthase</fullName>
        <ecNumber evidence="3">4.2.1.75</ecNumber>
    </submittedName>
</protein>
<keyword evidence="3" id="KW-0456">Lyase</keyword>
<reference evidence="3" key="1">
    <citation type="submission" date="2010-05" db="EMBL/GenBank/DDBJ databases">
        <authorList>
            <person name="Genoscope - CEA"/>
        </authorList>
    </citation>
    <scope>NUCLEOTIDE SEQUENCE</scope>
</reference>
<dbReference type="PANTHER" id="PTHR12390">
    <property type="entry name" value="UROPORPHYRINOGEN III SYNTHASE"/>
    <property type="match status" value="1"/>
</dbReference>
<dbReference type="InterPro" id="IPR003754">
    <property type="entry name" value="4pyrrol_synth_uPrphyn_synth"/>
</dbReference>
<evidence type="ECO:0000259" key="2">
    <source>
        <dbReference type="Pfam" id="PF02602"/>
    </source>
</evidence>
<evidence type="ECO:0000313" key="4">
    <source>
        <dbReference type="EMBL" id="CBL87456.1"/>
    </source>
</evidence>
<dbReference type="EMBL" id="FQ032818">
    <property type="protein sequence ID" value="CBL87334.1"/>
    <property type="molecule type" value="Genomic_DNA"/>
</dbReference>
<dbReference type="AlphaFoldDB" id="F4MMH1"/>
<dbReference type="InterPro" id="IPR039793">
    <property type="entry name" value="UROS/Hem4"/>
</dbReference>
<dbReference type="Gene3D" id="3.40.50.10090">
    <property type="match status" value="2"/>
</dbReference>
<feature type="domain" description="Tetrapyrrole biosynthesis uroporphyrinogen III synthase" evidence="2">
    <location>
        <begin position="34"/>
        <end position="233"/>
    </location>
</feature>
<organism evidence="3">
    <name type="scientific">uncultured Sphingobacteriia bacterium</name>
    <dbReference type="NCBI Taxonomy" id="246143"/>
    <lineage>
        <taxon>Bacteria</taxon>
        <taxon>Pseudomonadati</taxon>
        <taxon>Bacteroidota</taxon>
        <taxon>Sphingobacteriia</taxon>
        <taxon>environmental samples</taxon>
    </lineage>
</organism>
<dbReference type="PANTHER" id="PTHR12390:SF0">
    <property type="entry name" value="UROPORPHYRINOGEN-III SYNTHASE"/>
    <property type="match status" value="1"/>
</dbReference>
<sequence>MAKKSKNPIRSILVSQPKPQGRSPYDAISKKHKVAIDFMPFIEVEGVSLKEFRKARINPNHFSCVIFMSRNAMDHFFRICADLRVTMSQETKYFCKSEAIALYLQKHIQYRKRKVFYGDGTIKSFKELLLKYKKSGKILFICSDKNKGSIPAFLTENEFEFKEAVLFKTVPTDLSDFDVSTFDLMAFFSPYGVQSLLHNFPKYKQKVTRIAAFGPQTCQAVKDAGMRLDLQVPSKEYRSMSEAISRYIENQG</sequence>
<gene>
    <name evidence="3" type="primary">hemD</name>
    <name evidence="3" type="ORF">S18_1049_0015</name>
    <name evidence="4" type="ORF">S18_858_0009</name>
</gene>
<dbReference type="GO" id="GO:0005829">
    <property type="term" value="C:cytosol"/>
    <property type="evidence" value="ECO:0007669"/>
    <property type="project" value="TreeGrafter"/>
</dbReference>